<gene>
    <name evidence="4" type="ORF">DFH08DRAFT_895200</name>
</gene>
<feature type="region of interest" description="Disordered" evidence="1">
    <location>
        <begin position="235"/>
        <end position="338"/>
    </location>
</feature>
<feature type="transmembrane region" description="Helical" evidence="2">
    <location>
        <begin position="205"/>
        <end position="226"/>
    </location>
</feature>
<organism evidence="4 5">
    <name type="scientific">Mycena albidolilacea</name>
    <dbReference type="NCBI Taxonomy" id="1033008"/>
    <lineage>
        <taxon>Eukaryota</taxon>
        <taxon>Fungi</taxon>
        <taxon>Dikarya</taxon>
        <taxon>Basidiomycota</taxon>
        <taxon>Agaricomycotina</taxon>
        <taxon>Agaricomycetes</taxon>
        <taxon>Agaricomycetidae</taxon>
        <taxon>Agaricales</taxon>
        <taxon>Marasmiineae</taxon>
        <taxon>Mycenaceae</taxon>
        <taxon>Mycena</taxon>
    </lineage>
</organism>
<feature type="region of interest" description="Disordered" evidence="1">
    <location>
        <begin position="346"/>
        <end position="365"/>
    </location>
</feature>
<feature type="signal peptide" evidence="3">
    <location>
        <begin position="1"/>
        <end position="19"/>
    </location>
</feature>
<evidence type="ECO:0000256" key="1">
    <source>
        <dbReference type="SAM" id="MobiDB-lite"/>
    </source>
</evidence>
<feature type="chain" id="PRO_5041922029" evidence="3">
    <location>
        <begin position="20"/>
        <end position="365"/>
    </location>
</feature>
<keyword evidence="3" id="KW-0732">Signal</keyword>
<feature type="compositionally biased region" description="Low complexity" evidence="1">
    <location>
        <begin position="346"/>
        <end position="355"/>
    </location>
</feature>
<feature type="compositionally biased region" description="Low complexity" evidence="1">
    <location>
        <begin position="176"/>
        <end position="189"/>
    </location>
</feature>
<evidence type="ECO:0000256" key="2">
    <source>
        <dbReference type="SAM" id="Phobius"/>
    </source>
</evidence>
<feature type="compositionally biased region" description="Polar residues" evidence="1">
    <location>
        <begin position="280"/>
        <end position="294"/>
    </location>
</feature>
<keyword evidence="2" id="KW-0472">Membrane</keyword>
<evidence type="ECO:0000313" key="5">
    <source>
        <dbReference type="Proteomes" id="UP001218218"/>
    </source>
</evidence>
<keyword evidence="2" id="KW-1133">Transmembrane helix</keyword>
<dbReference type="Gene3D" id="1.20.5.510">
    <property type="entry name" value="Single helix bin"/>
    <property type="match status" value="1"/>
</dbReference>
<feature type="region of interest" description="Disordered" evidence="1">
    <location>
        <begin position="176"/>
        <end position="202"/>
    </location>
</feature>
<feature type="compositionally biased region" description="Pro residues" evidence="1">
    <location>
        <begin position="356"/>
        <end position="365"/>
    </location>
</feature>
<evidence type="ECO:0000256" key="3">
    <source>
        <dbReference type="SAM" id="SignalP"/>
    </source>
</evidence>
<comment type="caution">
    <text evidence="4">The sequence shown here is derived from an EMBL/GenBank/DDBJ whole genome shotgun (WGS) entry which is preliminary data.</text>
</comment>
<dbReference type="EMBL" id="JARIHO010000066">
    <property type="protein sequence ID" value="KAJ7314684.1"/>
    <property type="molecule type" value="Genomic_DNA"/>
</dbReference>
<accession>A0AAD7EDG8</accession>
<protein>
    <submittedName>
        <fullName evidence="4">Uncharacterized protein</fullName>
    </submittedName>
</protein>
<feature type="compositionally biased region" description="Low complexity" evidence="1">
    <location>
        <begin position="295"/>
        <end position="312"/>
    </location>
</feature>
<reference evidence="4" key="1">
    <citation type="submission" date="2023-03" db="EMBL/GenBank/DDBJ databases">
        <title>Massive genome expansion in bonnet fungi (Mycena s.s.) driven by repeated elements and novel gene families across ecological guilds.</title>
        <authorList>
            <consortium name="Lawrence Berkeley National Laboratory"/>
            <person name="Harder C.B."/>
            <person name="Miyauchi S."/>
            <person name="Viragh M."/>
            <person name="Kuo A."/>
            <person name="Thoen E."/>
            <person name="Andreopoulos B."/>
            <person name="Lu D."/>
            <person name="Skrede I."/>
            <person name="Drula E."/>
            <person name="Henrissat B."/>
            <person name="Morin E."/>
            <person name="Kohler A."/>
            <person name="Barry K."/>
            <person name="LaButti K."/>
            <person name="Morin E."/>
            <person name="Salamov A."/>
            <person name="Lipzen A."/>
            <person name="Mereny Z."/>
            <person name="Hegedus B."/>
            <person name="Baldrian P."/>
            <person name="Stursova M."/>
            <person name="Weitz H."/>
            <person name="Taylor A."/>
            <person name="Grigoriev I.V."/>
            <person name="Nagy L.G."/>
            <person name="Martin F."/>
            <person name="Kauserud H."/>
        </authorList>
    </citation>
    <scope>NUCLEOTIDE SEQUENCE</scope>
    <source>
        <strain evidence="4">CBHHK002</strain>
    </source>
</reference>
<evidence type="ECO:0000313" key="4">
    <source>
        <dbReference type="EMBL" id="KAJ7314684.1"/>
    </source>
</evidence>
<keyword evidence="5" id="KW-1185">Reference proteome</keyword>
<feature type="compositionally biased region" description="Low complexity" evidence="1">
    <location>
        <begin position="319"/>
        <end position="333"/>
    </location>
</feature>
<sequence length="365" mass="37720">MAAAATLFFTLLTLSPTLAALTNLTVDDSDLTYFTWTEDTGSPAPTIPWAAIAPGSPCLYCSAQPQTADIYQKTWHDGTNNSAGSLTFQGSAVYIYGIDLTNPANISFSLDGTFSSFHYYAGSAQFTFNTLFFSATDLSEGNGNHTVSWVLHATKTNGTTGLFDYAVITTAQASSSAPSSTASSLPTATGTNTAPHKSKSKTGPIVGGVIGGLVLLALLIALGVMLRRRRRAAAVKRKENVKPAPFMEQQPPAPLAAGGNVGGGGEKTLDVSWTHPTLPLPSSTDVSSLPASGLTNTTTSPSVPSTAPTDTAPAPPPTDTASTAPTSSTGETSSARERVLEARLAQLEAQVQEQLQPPPYGAPPA</sequence>
<name>A0AAD7EDG8_9AGAR</name>
<dbReference type="AlphaFoldDB" id="A0AAD7EDG8"/>
<dbReference type="Gene3D" id="2.60.120.260">
    <property type="entry name" value="Galactose-binding domain-like"/>
    <property type="match status" value="1"/>
</dbReference>
<dbReference type="Proteomes" id="UP001218218">
    <property type="component" value="Unassembled WGS sequence"/>
</dbReference>
<keyword evidence="2" id="KW-0812">Transmembrane</keyword>
<proteinExistence type="predicted"/>